<dbReference type="PANTHER" id="PTHR32133">
    <property type="entry name" value="OS07G0120400 PROTEIN"/>
    <property type="match status" value="1"/>
</dbReference>
<feature type="region of interest" description="Disordered" evidence="1">
    <location>
        <begin position="1"/>
        <end position="37"/>
    </location>
</feature>
<reference evidence="3" key="1">
    <citation type="submission" date="2023-07" db="EMBL/GenBank/DDBJ databases">
        <title>A chromosome-level genome assembly of Lolium multiflorum.</title>
        <authorList>
            <person name="Chen Y."/>
            <person name="Copetti D."/>
            <person name="Kolliker R."/>
            <person name="Studer B."/>
        </authorList>
    </citation>
    <scope>NUCLEOTIDE SEQUENCE</scope>
    <source>
        <strain evidence="3">02402/16</strain>
        <tissue evidence="3">Leaf</tissue>
    </source>
</reference>
<protein>
    <recommendedName>
        <fullName evidence="2">F-box domain-containing protein</fullName>
    </recommendedName>
</protein>
<dbReference type="AlphaFoldDB" id="A0AAD8R4H7"/>
<keyword evidence="4" id="KW-1185">Reference proteome</keyword>
<dbReference type="Proteomes" id="UP001231189">
    <property type="component" value="Unassembled WGS sequence"/>
</dbReference>
<evidence type="ECO:0000259" key="2">
    <source>
        <dbReference type="Pfam" id="PF12937"/>
    </source>
</evidence>
<evidence type="ECO:0000313" key="4">
    <source>
        <dbReference type="Proteomes" id="UP001231189"/>
    </source>
</evidence>
<organism evidence="3 4">
    <name type="scientific">Lolium multiflorum</name>
    <name type="common">Italian ryegrass</name>
    <name type="synonym">Lolium perenne subsp. multiflorum</name>
    <dbReference type="NCBI Taxonomy" id="4521"/>
    <lineage>
        <taxon>Eukaryota</taxon>
        <taxon>Viridiplantae</taxon>
        <taxon>Streptophyta</taxon>
        <taxon>Embryophyta</taxon>
        <taxon>Tracheophyta</taxon>
        <taxon>Spermatophyta</taxon>
        <taxon>Magnoliopsida</taxon>
        <taxon>Liliopsida</taxon>
        <taxon>Poales</taxon>
        <taxon>Poaceae</taxon>
        <taxon>BOP clade</taxon>
        <taxon>Pooideae</taxon>
        <taxon>Poodae</taxon>
        <taxon>Poeae</taxon>
        <taxon>Poeae Chloroplast Group 2 (Poeae type)</taxon>
        <taxon>Loliodinae</taxon>
        <taxon>Loliinae</taxon>
        <taxon>Lolium</taxon>
    </lineage>
</organism>
<dbReference type="PANTHER" id="PTHR32133:SF260">
    <property type="entry name" value="F-BOX DOMAIN-CONTAINING PROTEIN"/>
    <property type="match status" value="1"/>
</dbReference>
<dbReference type="SUPFAM" id="SSF81383">
    <property type="entry name" value="F-box domain"/>
    <property type="match status" value="1"/>
</dbReference>
<proteinExistence type="predicted"/>
<evidence type="ECO:0000256" key="1">
    <source>
        <dbReference type="SAM" id="MobiDB-lite"/>
    </source>
</evidence>
<dbReference type="EMBL" id="JAUUTY010000006">
    <property type="protein sequence ID" value="KAK1614206.1"/>
    <property type="molecule type" value="Genomic_DNA"/>
</dbReference>
<name>A0AAD8R4H7_LOLMU</name>
<evidence type="ECO:0000313" key="3">
    <source>
        <dbReference type="EMBL" id="KAK1614206.1"/>
    </source>
</evidence>
<feature type="compositionally biased region" description="Basic residues" evidence="1">
    <location>
        <begin position="1"/>
        <end position="10"/>
    </location>
</feature>
<dbReference type="InterPro" id="IPR001810">
    <property type="entry name" value="F-box_dom"/>
</dbReference>
<dbReference type="InterPro" id="IPR036047">
    <property type="entry name" value="F-box-like_dom_sf"/>
</dbReference>
<accession>A0AAD8R4H7</accession>
<feature type="domain" description="F-box" evidence="2">
    <location>
        <begin position="30"/>
        <end position="58"/>
    </location>
</feature>
<sequence length="67" mass="7706">MTTTSLRRRLPLPLSRKTTTARRDPPPPPPPSSLPRASAVCTRWRGLLSDPAFHRRFRTHHRRSPPC</sequence>
<comment type="caution">
    <text evidence="3">The sequence shown here is derived from an EMBL/GenBank/DDBJ whole genome shotgun (WGS) entry which is preliminary data.</text>
</comment>
<dbReference type="Pfam" id="PF12937">
    <property type="entry name" value="F-box-like"/>
    <property type="match status" value="1"/>
</dbReference>
<gene>
    <name evidence="3" type="ORF">QYE76_019723</name>
</gene>